<evidence type="ECO:0000313" key="4">
    <source>
        <dbReference type="Proteomes" id="UP000176562"/>
    </source>
</evidence>
<accession>A0A1D9MAB8</accession>
<keyword evidence="1" id="KW-0472">Membrane</keyword>
<evidence type="ECO:0000313" key="3">
    <source>
        <dbReference type="EMBL" id="AOZ68812.1"/>
    </source>
</evidence>
<dbReference type="InterPro" id="IPR052734">
    <property type="entry name" value="Nod_factor_acetyltransferase"/>
</dbReference>
<keyword evidence="1" id="KW-0812">Transmembrane</keyword>
<keyword evidence="4" id="KW-1185">Reference proteome</keyword>
<organism evidence="3 4">
    <name type="scientific">Rhodobacter xanthinilyticus</name>
    <dbReference type="NCBI Taxonomy" id="1850250"/>
    <lineage>
        <taxon>Bacteria</taxon>
        <taxon>Pseudomonadati</taxon>
        <taxon>Pseudomonadota</taxon>
        <taxon>Alphaproteobacteria</taxon>
        <taxon>Rhodobacterales</taxon>
        <taxon>Rhodobacter group</taxon>
        <taxon>Rhodobacter</taxon>
    </lineage>
</organism>
<reference evidence="3 4" key="1">
    <citation type="submission" date="2016-10" db="EMBL/GenBank/DDBJ databases">
        <title>Rhodobacter sp. LPB0142, isolated from sea water.</title>
        <authorList>
            <person name="Kim E."/>
            <person name="Yi H."/>
        </authorList>
    </citation>
    <scope>NUCLEOTIDE SEQUENCE [LARGE SCALE GENOMIC DNA]</scope>
    <source>
        <strain evidence="3 4">LPB0142</strain>
    </source>
</reference>
<proteinExistence type="predicted"/>
<name>A0A1D9MAB8_9RHOB</name>
<feature type="transmembrane region" description="Helical" evidence="1">
    <location>
        <begin position="48"/>
        <end position="66"/>
    </location>
</feature>
<protein>
    <recommendedName>
        <fullName evidence="2">Acyltransferase 3 domain-containing protein</fullName>
    </recommendedName>
</protein>
<feature type="domain" description="Acyltransferase 3" evidence="2">
    <location>
        <begin position="9"/>
        <end position="108"/>
    </location>
</feature>
<dbReference type="PANTHER" id="PTHR37312:SF1">
    <property type="entry name" value="MEMBRANE-BOUND ACYLTRANSFERASE YKRP-RELATED"/>
    <property type="match status" value="1"/>
</dbReference>
<keyword evidence="1" id="KW-1133">Transmembrane helix</keyword>
<dbReference type="InterPro" id="IPR002656">
    <property type="entry name" value="Acyl_transf_3_dom"/>
</dbReference>
<dbReference type="GO" id="GO:0016747">
    <property type="term" value="F:acyltransferase activity, transferring groups other than amino-acyl groups"/>
    <property type="evidence" value="ECO:0007669"/>
    <property type="project" value="InterPro"/>
</dbReference>
<evidence type="ECO:0000256" key="1">
    <source>
        <dbReference type="SAM" id="Phobius"/>
    </source>
</evidence>
<dbReference type="STRING" id="1850250.LPB142_05335"/>
<dbReference type="Proteomes" id="UP000176562">
    <property type="component" value="Chromosome"/>
</dbReference>
<gene>
    <name evidence="3" type="ORF">LPB142_05335</name>
</gene>
<evidence type="ECO:0000259" key="2">
    <source>
        <dbReference type="Pfam" id="PF01757"/>
    </source>
</evidence>
<dbReference type="KEGG" id="rhp:LPB142_05335"/>
<sequence length="111" mass="12137">MTTLTSRDLSLDIARGLGIVLVVFGHALRGLVSAGFVDDSGWSVPVDYLIYTFHMPLFFVISGLLFSPSVQGQRAPLGAFVTKILVLLAWPYLLWSLLQGGGKSRWRGATR</sequence>
<dbReference type="EMBL" id="CP017781">
    <property type="protein sequence ID" value="AOZ68812.1"/>
    <property type="molecule type" value="Genomic_DNA"/>
</dbReference>
<dbReference type="AlphaFoldDB" id="A0A1D9MAB8"/>
<dbReference type="Pfam" id="PF01757">
    <property type="entry name" value="Acyl_transf_3"/>
    <property type="match status" value="1"/>
</dbReference>
<feature type="transmembrane region" description="Helical" evidence="1">
    <location>
        <begin position="78"/>
        <end position="98"/>
    </location>
</feature>
<dbReference type="PANTHER" id="PTHR37312">
    <property type="entry name" value="MEMBRANE-BOUND ACYLTRANSFERASE YKRP-RELATED"/>
    <property type="match status" value="1"/>
</dbReference>
<feature type="transmembrane region" description="Helical" evidence="1">
    <location>
        <begin position="12"/>
        <end position="36"/>
    </location>
</feature>